<dbReference type="Gene3D" id="6.10.340.10">
    <property type="match status" value="1"/>
</dbReference>
<dbReference type="Gene3D" id="3.30.565.10">
    <property type="entry name" value="Histidine kinase-like ATPase, C-terminal domain"/>
    <property type="match status" value="1"/>
</dbReference>
<keyword evidence="4" id="KW-0597">Phosphoprotein</keyword>
<dbReference type="RefSeq" id="WP_368376356.1">
    <property type="nucleotide sequence ID" value="NZ_JBFRYB010000001.1"/>
</dbReference>
<keyword evidence="7" id="KW-0472">Membrane</keyword>
<dbReference type="InterPro" id="IPR004358">
    <property type="entry name" value="Sig_transdc_His_kin-like_C"/>
</dbReference>
<dbReference type="Proteomes" id="UP001557484">
    <property type="component" value="Unassembled WGS sequence"/>
</dbReference>
<dbReference type="Gene3D" id="1.10.287.130">
    <property type="match status" value="1"/>
</dbReference>
<dbReference type="InterPro" id="IPR003660">
    <property type="entry name" value="HAMP_dom"/>
</dbReference>
<evidence type="ECO:0000256" key="4">
    <source>
        <dbReference type="ARBA" id="ARBA00022553"/>
    </source>
</evidence>
<dbReference type="PANTHER" id="PTHR43065">
    <property type="entry name" value="SENSOR HISTIDINE KINASE"/>
    <property type="match status" value="1"/>
</dbReference>
<keyword evidence="11" id="KW-1185">Reference proteome</keyword>
<evidence type="ECO:0000256" key="5">
    <source>
        <dbReference type="ARBA" id="ARBA00022679"/>
    </source>
</evidence>
<proteinExistence type="predicted"/>
<feature type="transmembrane region" description="Helical" evidence="7">
    <location>
        <begin position="12"/>
        <end position="34"/>
    </location>
</feature>
<dbReference type="EC" id="2.7.13.3" evidence="3"/>
<accession>A0ABV3TXF2</accession>
<dbReference type="PANTHER" id="PTHR43065:SF47">
    <property type="match status" value="1"/>
</dbReference>
<comment type="caution">
    <text evidence="10">The sequence shown here is derived from an EMBL/GenBank/DDBJ whole genome shotgun (WGS) entry which is preliminary data.</text>
</comment>
<evidence type="ECO:0000256" key="1">
    <source>
        <dbReference type="ARBA" id="ARBA00000085"/>
    </source>
</evidence>
<dbReference type="InterPro" id="IPR036890">
    <property type="entry name" value="HATPase_C_sf"/>
</dbReference>
<sequence length="521" mass="57034">MLKQSTNAMPFMALFAANTLVCFVLMFMMTAYFVSNSGSGDHSYSNVGVLIGKLMRASNSEAEVVKVISSLALDNDIGAVCLYAGGSSSFTLLAQSQYAARDIACDAELGAGNQGGILVLEETIDWRAVDGEVASFKLIIKPRHEGVSPYLLMTMWGTLLLVLCLLWAWWLSTRASRRMMAPVYRLLDVMKMVTESRDYSIRADVISHDAFGALSENFNAMIADVESRNHEIVTARGELEVRVREVDISNRELSNALLRLKSTQQKLISNEKMALLGGLVAGVAHEINTPVGIGVTAASTLLESTNSVSKKYAQGQLTNSALLQYIKHATAAADIILGNLHRAASLIQSFKQVAVDQSASDVRTFDLKEYLSQVLLSLRPQLRKTNLKCEFDCPSDLEIRSYPGALSQIVTNFVMNAIVHAFEKDDEGTLLLQVSECEHDVICIRFSDDGRGISPENLTRVWDPFFTTNRSGGGSGLGLHIVYNLVTQKLFGNIEIESTEGEGTIISLFLGKDVGEVRSYE</sequence>
<dbReference type="SMART" id="SM00304">
    <property type="entry name" value="HAMP"/>
    <property type="match status" value="1"/>
</dbReference>
<dbReference type="Pfam" id="PF02518">
    <property type="entry name" value="HATPase_c"/>
    <property type="match status" value="1"/>
</dbReference>
<evidence type="ECO:0000313" key="10">
    <source>
        <dbReference type="EMBL" id="MEX1666273.1"/>
    </source>
</evidence>
<evidence type="ECO:0000313" key="11">
    <source>
        <dbReference type="Proteomes" id="UP001557484"/>
    </source>
</evidence>
<reference evidence="10 11" key="1">
    <citation type="journal article" date="2011" name="Int. J. Syst. Evol. Microbiol.">
        <title>Zhongshania antarctica gen. nov., sp. nov. and Zhongshania guokunii sp. nov., gammaproteobacteria respectively isolated from coastal attached (fast) ice and surface seawater of the Antarctic.</title>
        <authorList>
            <person name="Li H.J."/>
            <person name="Zhang X.Y."/>
            <person name="Chen C.X."/>
            <person name="Zhang Y.J."/>
            <person name="Gao Z.M."/>
            <person name="Yu Y."/>
            <person name="Chen X.L."/>
            <person name="Chen B."/>
            <person name="Zhang Y.Z."/>
        </authorList>
    </citation>
    <scope>NUCLEOTIDE SEQUENCE [LARGE SCALE GENOMIC DNA]</scope>
    <source>
        <strain evidence="10 11">R06B22</strain>
    </source>
</reference>
<comment type="subcellular location">
    <subcellularLocation>
        <location evidence="2">Membrane</location>
    </subcellularLocation>
</comment>
<keyword evidence="5" id="KW-0808">Transferase</keyword>
<organism evidence="10 11">
    <name type="scientific">Zhongshania arctica</name>
    <dbReference type="NCBI Taxonomy" id="3238302"/>
    <lineage>
        <taxon>Bacteria</taxon>
        <taxon>Pseudomonadati</taxon>
        <taxon>Pseudomonadota</taxon>
        <taxon>Gammaproteobacteria</taxon>
        <taxon>Cellvibrionales</taxon>
        <taxon>Spongiibacteraceae</taxon>
        <taxon>Zhongshania</taxon>
    </lineage>
</organism>
<keyword evidence="7" id="KW-1133">Transmembrane helix</keyword>
<feature type="domain" description="Histidine kinase" evidence="8">
    <location>
        <begin position="282"/>
        <end position="514"/>
    </location>
</feature>
<keyword evidence="7" id="KW-0812">Transmembrane</keyword>
<dbReference type="CDD" id="cd06225">
    <property type="entry name" value="HAMP"/>
    <property type="match status" value="1"/>
</dbReference>
<dbReference type="InterPro" id="IPR003661">
    <property type="entry name" value="HisK_dim/P_dom"/>
</dbReference>
<evidence type="ECO:0000256" key="2">
    <source>
        <dbReference type="ARBA" id="ARBA00004370"/>
    </source>
</evidence>
<name>A0ABV3TXF2_9GAMM</name>
<evidence type="ECO:0000259" key="9">
    <source>
        <dbReference type="PROSITE" id="PS50885"/>
    </source>
</evidence>
<evidence type="ECO:0000256" key="6">
    <source>
        <dbReference type="ARBA" id="ARBA00022777"/>
    </source>
</evidence>
<dbReference type="InterPro" id="IPR003594">
    <property type="entry name" value="HATPase_dom"/>
</dbReference>
<dbReference type="InterPro" id="IPR005467">
    <property type="entry name" value="His_kinase_dom"/>
</dbReference>
<dbReference type="PRINTS" id="PR00344">
    <property type="entry name" value="BCTRLSENSOR"/>
</dbReference>
<gene>
    <name evidence="10" type="ORF">AB4875_12315</name>
</gene>
<dbReference type="PROSITE" id="PS50109">
    <property type="entry name" value="HIS_KIN"/>
    <property type="match status" value="1"/>
</dbReference>
<comment type="catalytic activity">
    <reaction evidence="1">
        <text>ATP + protein L-histidine = ADP + protein N-phospho-L-histidine.</text>
        <dbReference type="EC" id="2.7.13.3"/>
    </reaction>
</comment>
<evidence type="ECO:0000259" key="8">
    <source>
        <dbReference type="PROSITE" id="PS50109"/>
    </source>
</evidence>
<protein>
    <recommendedName>
        <fullName evidence="3">histidine kinase</fullName>
        <ecNumber evidence="3">2.7.13.3</ecNumber>
    </recommendedName>
</protein>
<keyword evidence="6 10" id="KW-0418">Kinase</keyword>
<evidence type="ECO:0000256" key="7">
    <source>
        <dbReference type="SAM" id="Phobius"/>
    </source>
</evidence>
<dbReference type="GO" id="GO:0016301">
    <property type="term" value="F:kinase activity"/>
    <property type="evidence" value="ECO:0007669"/>
    <property type="project" value="UniProtKB-KW"/>
</dbReference>
<dbReference type="EMBL" id="JBFRYB010000001">
    <property type="protein sequence ID" value="MEX1666273.1"/>
    <property type="molecule type" value="Genomic_DNA"/>
</dbReference>
<evidence type="ECO:0000256" key="3">
    <source>
        <dbReference type="ARBA" id="ARBA00012438"/>
    </source>
</evidence>
<dbReference type="PROSITE" id="PS50885">
    <property type="entry name" value="HAMP"/>
    <property type="match status" value="1"/>
</dbReference>
<dbReference type="SMART" id="SM00387">
    <property type="entry name" value="HATPase_c"/>
    <property type="match status" value="1"/>
</dbReference>
<feature type="transmembrane region" description="Helical" evidence="7">
    <location>
        <begin position="150"/>
        <end position="170"/>
    </location>
</feature>
<dbReference type="CDD" id="cd00082">
    <property type="entry name" value="HisKA"/>
    <property type="match status" value="1"/>
</dbReference>
<feature type="domain" description="HAMP" evidence="9">
    <location>
        <begin position="177"/>
        <end position="230"/>
    </location>
</feature>
<dbReference type="SUPFAM" id="SSF55874">
    <property type="entry name" value="ATPase domain of HSP90 chaperone/DNA topoisomerase II/histidine kinase"/>
    <property type="match status" value="1"/>
</dbReference>